<evidence type="ECO:0000313" key="2">
    <source>
        <dbReference type="Proteomes" id="UP000622317"/>
    </source>
</evidence>
<dbReference type="EMBL" id="JACYFG010000038">
    <property type="protein sequence ID" value="MBD5780952.1"/>
    <property type="molecule type" value="Genomic_DNA"/>
</dbReference>
<name>A0A927F9R0_9BACT</name>
<proteinExistence type="predicted"/>
<gene>
    <name evidence="1" type="ORF">IEN85_15740</name>
</gene>
<dbReference type="Proteomes" id="UP000622317">
    <property type="component" value="Unassembled WGS sequence"/>
</dbReference>
<protein>
    <submittedName>
        <fullName evidence="1">Uncharacterized protein</fullName>
    </submittedName>
</protein>
<dbReference type="RefSeq" id="WP_191618058.1">
    <property type="nucleotide sequence ID" value="NZ_JACYFG010000038.1"/>
</dbReference>
<sequence>MNTIQIKIEKEEEFSRFLLLNGFEVEELGNNIYRVTRADELPVFLKLGEEAIYFEVDLGNLHAFGDASLHFKLLDLNTEILPVSFGINNTNPEDPRLVLVESRETGSLNDHEILSVFDALELAVDRAEELLAPAVKDA</sequence>
<organism evidence="1 2">
    <name type="scientific">Pelagicoccus enzymogenes</name>
    <dbReference type="NCBI Taxonomy" id="2773457"/>
    <lineage>
        <taxon>Bacteria</taxon>
        <taxon>Pseudomonadati</taxon>
        <taxon>Verrucomicrobiota</taxon>
        <taxon>Opitutia</taxon>
        <taxon>Puniceicoccales</taxon>
        <taxon>Pelagicoccaceae</taxon>
        <taxon>Pelagicoccus</taxon>
    </lineage>
</organism>
<comment type="caution">
    <text evidence="1">The sequence shown here is derived from an EMBL/GenBank/DDBJ whole genome shotgun (WGS) entry which is preliminary data.</text>
</comment>
<evidence type="ECO:0000313" key="1">
    <source>
        <dbReference type="EMBL" id="MBD5780952.1"/>
    </source>
</evidence>
<keyword evidence="2" id="KW-1185">Reference proteome</keyword>
<dbReference type="AlphaFoldDB" id="A0A927F9R0"/>
<reference evidence="1" key="1">
    <citation type="submission" date="2020-09" db="EMBL/GenBank/DDBJ databases">
        <title>Pelagicoccus enzymogenes sp. nov. with an EPS production, isolated from marine sediment.</title>
        <authorList>
            <person name="Feng X."/>
        </authorList>
    </citation>
    <scope>NUCLEOTIDE SEQUENCE</scope>
    <source>
        <strain evidence="1">NFK12</strain>
    </source>
</reference>
<accession>A0A927F9R0</accession>